<feature type="compositionally biased region" description="Basic and acidic residues" evidence="1">
    <location>
        <begin position="11"/>
        <end position="20"/>
    </location>
</feature>
<feature type="region of interest" description="Disordered" evidence="1">
    <location>
        <begin position="398"/>
        <end position="420"/>
    </location>
</feature>
<evidence type="ECO:0000256" key="1">
    <source>
        <dbReference type="SAM" id="MobiDB-lite"/>
    </source>
</evidence>
<feature type="region of interest" description="Disordered" evidence="1">
    <location>
        <begin position="1099"/>
        <end position="1137"/>
    </location>
</feature>
<feature type="compositionally biased region" description="Polar residues" evidence="1">
    <location>
        <begin position="993"/>
        <end position="1003"/>
    </location>
</feature>
<dbReference type="RefSeq" id="XP_007785983.1">
    <property type="nucleotide sequence ID" value="XM_007787793.1"/>
</dbReference>
<feature type="compositionally biased region" description="Basic and acidic residues" evidence="1">
    <location>
        <begin position="213"/>
        <end position="230"/>
    </location>
</feature>
<feature type="compositionally biased region" description="Basic and acidic residues" evidence="1">
    <location>
        <begin position="762"/>
        <end position="785"/>
    </location>
</feature>
<feature type="compositionally biased region" description="Polar residues" evidence="1">
    <location>
        <begin position="1012"/>
        <end position="1039"/>
    </location>
</feature>
<feature type="compositionally biased region" description="Polar residues" evidence="1">
    <location>
        <begin position="826"/>
        <end position="835"/>
    </location>
</feature>
<feature type="compositionally biased region" description="Basic and acidic residues" evidence="1">
    <location>
        <begin position="1165"/>
        <end position="1180"/>
    </location>
</feature>
<feature type="compositionally biased region" description="Basic residues" evidence="1">
    <location>
        <begin position="1"/>
        <end position="10"/>
    </location>
</feature>
<feature type="region of interest" description="Disordered" evidence="1">
    <location>
        <begin position="340"/>
        <end position="386"/>
    </location>
</feature>
<feature type="compositionally biased region" description="Polar residues" evidence="1">
    <location>
        <begin position="919"/>
        <end position="928"/>
    </location>
</feature>
<feature type="region of interest" description="Disordered" evidence="1">
    <location>
        <begin position="1"/>
        <end position="30"/>
    </location>
</feature>
<gene>
    <name evidence="2" type="ORF">EPUS_02310</name>
</gene>
<dbReference type="Proteomes" id="UP000019373">
    <property type="component" value="Unassembled WGS sequence"/>
</dbReference>
<feature type="compositionally biased region" description="Polar residues" evidence="1">
    <location>
        <begin position="691"/>
        <end position="738"/>
    </location>
</feature>
<sequence>MNRFRTRRKAKEQQQAESHSDPNYPLGLSFGTKAFGKNKKSIPESKPTVDLATALPSSNDFRTSLIMPNLSARFSMLREQDDPSTKIGKANDDSVLFPKRASRLNLFSNNPLTDITEVNSIRDSIRPPFAYGERKRSLDTDGYDSDCGTSMISRSRPGEGNMLFGGRQKFYKVPVESSMKARSCSDAAQSDSGSMHGRVMYENDVSLSQFQKYREKERKEQRKHEGRNSLDDAEDDSPHSPATSFSKDRGTNSSTTSVPRRNSTAATSVESLSPNLYHNNGSAVSLASPNTATQPKAGLDRNATIYGKLYGQTLNQSTSLHRVAKDVFNNVSRPRAHTIDQEADAESPVNVNPKLKETIPRTEPSPKPSKFRSASPPPATSSSDLAMLDATVRSARTLEGASAQGYRRPLSPPHSEEEGAATFVNSVQPEDRGKATALGLFNKPSQEYDEQQFSQRQLQMHEGRSLPPLRPGSPTPSSNSASPDESIPVFKKHDACQKEPTPAQDTQAHAVSLIRQLNEELAPLEAQRRAVGQQPETKPSATSQNALNRNTFLVVDDDWPSEEAEAIPSMPPTEISGQTHPAFRPVAEGFKFPPFDTVANRAQSIDEPRPVPSVYENQIRIPLDRDEFDPQTEGLGLNGLVRTHLRSDSDKSSVCPPVSPRFPPGFMNKSPGIGASPLNDDETEMPEPEQGQDQSTDVQSRMAQSAKQFLNTATLMKNRLNTQTQRSVDQDTEQSGQKSGPPISWQDELHSRHQRGGSTETQQEREAFNNELAERRRKVQEKLKNVVDSSSRSASPAPPPETGSPKIGNGFTARLRSKSNRREFSNNRPISSNPPDHTLKAVKVLGLGGAAPPNTSSPKPPQQELWKEEEERMLEAFSRRPKPKAASKPSPKKDIRYPPPEPPSSRTSQNDDSDRLRQRSATPVSTRSSLRDRSISDVAGRSKSRNGQYRDDLERAMAEGTGNHSRTNIPIPPRPSIEASDQPERSASAMSGRYQSNSRTNTAGYFERKSLSPLQTTGMPATLSNRPSPRTPYSANSTPPILETSPVVSNCPTATLTQTTDDRATPSLRGRKRSISKNMISDPTFISTTYAVATVDLPRGASLRNGCPGIKDSSTPTTPFMNPSRRRGRIGTGSSTTHTLLSTLTSRINDSKVDLAAPRSARPSLPEERSTFSDEADTKKPSPLKPRHKLRKVSSEGGDMNAKARYQALMSAPSPALPTFPVKRGPSPPMQRMEGGMF</sequence>
<keyword evidence="3" id="KW-1185">Reference proteome</keyword>
<feature type="compositionally biased region" description="Polar residues" evidence="1">
    <location>
        <begin position="240"/>
        <end position="294"/>
    </location>
</feature>
<dbReference type="OMA" id="MGLFNKP"/>
<feature type="region of interest" description="Disordered" evidence="1">
    <location>
        <begin position="213"/>
        <end position="296"/>
    </location>
</feature>
<feature type="region of interest" description="Disordered" evidence="1">
    <location>
        <begin position="526"/>
        <end position="550"/>
    </location>
</feature>
<name>U1GXC5_ENDPU</name>
<dbReference type="HOGENOM" id="CLU_002672_0_0_1"/>
<feature type="region of interest" description="Disordered" evidence="1">
    <location>
        <begin position="646"/>
        <end position="1076"/>
    </location>
</feature>
<reference evidence="3" key="1">
    <citation type="journal article" date="2014" name="BMC Genomics">
        <title>Genome characteristics reveal the impact of lichenization on lichen-forming fungus Endocarpon pusillum Hedwig (Verrucariales, Ascomycota).</title>
        <authorList>
            <person name="Wang Y.-Y."/>
            <person name="Liu B."/>
            <person name="Zhang X.-Y."/>
            <person name="Zhou Q.-M."/>
            <person name="Zhang T."/>
            <person name="Li H."/>
            <person name="Yu Y.-F."/>
            <person name="Zhang X.-L."/>
            <person name="Hao X.-Y."/>
            <person name="Wang M."/>
            <person name="Wang L."/>
            <person name="Wei J.-C."/>
        </authorList>
    </citation>
    <scope>NUCLEOTIDE SEQUENCE [LARGE SCALE GENOMIC DNA]</scope>
    <source>
        <strain evidence="3">Z07020 / HMAS-L-300199</strain>
    </source>
</reference>
<feature type="compositionally biased region" description="Polar residues" evidence="1">
    <location>
        <begin position="1112"/>
        <end position="1121"/>
    </location>
</feature>
<feature type="region of interest" description="Disordered" evidence="1">
    <location>
        <begin position="1211"/>
        <end position="1238"/>
    </location>
</feature>
<dbReference type="eggNOG" id="ENOG502RJH1">
    <property type="taxonomic scope" value="Eukaryota"/>
</dbReference>
<feature type="compositionally biased region" description="Basic and acidic residues" evidence="1">
    <location>
        <begin position="865"/>
        <end position="878"/>
    </location>
</feature>
<feature type="compositionally biased region" description="Basic and acidic residues" evidence="1">
    <location>
        <begin position="948"/>
        <end position="957"/>
    </location>
</feature>
<feature type="region of interest" description="Disordered" evidence="1">
    <location>
        <begin position="447"/>
        <end position="487"/>
    </location>
</feature>
<dbReference type="GeneID" id="19237364"/>
<feature type="compositionally biased region" description="Polar residues" evidence="1">
    <location>
        <begin position="1046"/>
        <end position="1059"/>
    </location>
</feature>
<protein>
    <submittedName>
        <fullName evidence="2">Uncharacterized protein</fullName>
    </submittedName>
</protein>
<feature type="region of interest" description="Disordered" evidence="1">
    <location>
        <begin position="1151"/>
        <end position="1199"/>
    </location>
</feature>
<dbReference type="EMBL" id="KE720721">
    <property type="protein sequence ID" value="ERF76771.1"/>
    <property type="molecule type" value="Genomic_DNA"/>
</dbReference>
<evidence type="ECO:0000313" key="3">
    <source>
        <dbReference type="Proteomes" id="UP000019373"/>
    </source>
</evidence>
<accession>U1GXC5</accession>
<dbReference type="OrthoDB" id="5335210at2759"/>
<organism evidence="2 3">
    <name type="scientific">Endocarpon pusillum (strain Z07020 / HMAS-L-300199)</name>
    <name type="common">Lichen-forming fungus</name>
    <dbReference type="NCBI Taxonomy" id="1263415"/>
    <lineage>
        <taxon>Eukaryota</taxon>
        <taxon>Fungi</taxon>
        <taxon>Dikarya</taxon>
        <taxon>Ascomycota</taxon>
        <taxon>Pezizomycotina</taxon>
        <taxon>Eurotiomycetes</taxon>
        <taxon>Chaetothyriomycetidae</taxon>
        <taxon>Verrucariales</taxon>
        <taxon>Verrucariaceae</taxon>
        <taxon>Endocarpon</taxon>
    </lineage>
</organism>
<feature type="region of interest" description="Disordered" evidence="1">
    <location>
        <begin position="178"/>
        <end position="197"/>
    </location>
</feature>
<dbReference type="AlphaFoldDB" id="U1GXC5"/>
<feature type="compositionally biased region" description="Polar residues" evidence="1">
    <location>
        <begin position="534"/>
        <end position="550"/>
    </location>
</feature>
<proteinExistence type="predicted"/>
<evidence type="ECO:0000313" key="2">
    <source>
        <dbReference type="EMBL" id="ERF76771.1"/>
    </source>
</evidence>